<dbReference type="PANTHER" id="PTHR37163">
    <property type="entry name" value="CONSERVED PROTEIN"/>
    <property type="match status" value="1"/>
</dbReference>
<dbReference type="PIR" id="B70436">
    <property type="entry name" value="B70436"/>
</dbReference>
<reference evidence="1 2" key="1">
    <citation type="journal article" date="1998" name="Nature">
        <title>The complete genome of the hyperthermophilic bacterium Aquifex aeolicus.</title>
        <authorList>
            <person name="Deckert G."/>
            <person name="Warren P.V."/>
            <person name="Gaasterland T."/>
            <person name="Young W.G."/>
            <person name="Lenox A.L."/>
            <person name="Graham D.E."/>
            <person name="Overbeek R."/>
            <person name="Snead M.A."/>
            <person name="Keller M."/>
            <person name="Aujay M."/>
            <person name="Huber R."/>
            <person name="Feldman R.A."/>
            <person name="Short J.M."/>
            <person name="Olson G.J."/>
            <person name="Swanson R.V."/>
        </authorList>
    </citation>
    <scope>NUCLEOTIDE SEQUENCE [LARGE SCALE GENOMIC DNA]</scope>
    <source>
        <strain evidence="1 2">VF5</strain>
    </source>
</reference>
<dbReference type="GO" id="GO:0005737">
    <property type="term" value="C:cytoplasm"/>
    <property type="evidence" value="ECO:0000318"/>
    <property type="project" value="GO_Central"/>
</dbReference>
<dbReference type="HOGENOM" id="CLU_1764197_0_0_0"/>
<organism evidence="1 2">
    <name type="scientific">Aquifex aeolicus (strain VF5)</name>
    <dbReference type="NCBI Taxonomy" id="224324"/>
    <lineage>
        <taxon>Bacteria</taxon>
        <taxon>Pseudomonadati</taxon>
        <taxon>Aquificota</taxon>
        <taxon>Aquificia</taxon>
        <taxon>Aquificales</taxon>
        <taxon>Aquificaceae</taxon>
        <taxon>Aquifex</taxon>
    </lineage>
</organism>
<dbReference type="EMBL" id="AE000657">
    <property type="protein sequence ID" value="AAC07488.1"/>
    <property type="molecule type" value="Genomic_DNA"/>
</dbReference>
<sequence>MKIEVVENPIVVFENGIYRPEPTRFWILEPELKKAVSKLESEGYIKKLSEEITKDEELFNFFVSLHEKEVKKREEILKRDFPEIYHGQGKWDMVCKKVLLDKNIGIGGIRNFRTKPFKVRCLHLWTAYHLGDEEFKNPIGEFVLSKI</sequence>
<dbReference type="OrthoDB" id="13546at2"/>
<accession>O67516</accession>
<dbReference type="AlphaFoldDB" id="O67516"/>
<dbReference type="Proteomes" id="UP000000798">
    <property type="component" value="Chromosome"/>
</dbReference>
<dbReference type="eggNOG" id="COG1507">
    <property type="taxonomic scope" value="Bacteria"/>
</dbReference>
<name>O67516_AQUAE</name>
<dbReference type="InterPro" id="IPR007511">
    <property type="entry name" value="DUF501"/>
</dbReference>
<evidence type="ECO:0000313" key="2">
    <source>
        <dbReference type="Proteomes" id="UP000000798"/>
    </source>
</evidence>
<dbReference type="Pfam" id="PF04417">
    <property type="entry name" value="DUF501"/>
    <property type="match status" value="1"/>
</dbReference>
<protein>
    <recommendedName>
        <fullName evidence="3">DUF501 domain-containing protein</fullName>
    </recommendedName>
</protein>
<dbReference type="InParanoid" id="O67516"/>
<dbReference type="PANTHER" id="PTHR37163:SF1">
    <property type="entry name" value="DUF501 DOMAIN-CONTAINING PROTEIN"/>
    <property type="match status" value="1"/>
</dbReference>
<dbReference type="EnsemblBacteria" id="AAC07488">
    <property type="protein sequence ID" value="AAC07488"/>
    <property type="gene ID" value="aq_1574"/>
</dbReference>
<evidence type="ECO:0008006" key="3">
    <source>
        <dbReference type="Google" id="ProtNLM"/>
    </source>
</evidence>
<dbReference type="KEGG" id="aae:aq_1574"/>
<dbReference type="RefSeq" id="WP_010881019.1">
    <property type="nucleotide sequence ID" value="NC_000918.1"/>
</dbReference>
<gene>
    <name evidence="1" type="ordered locus">aq_1574</name>
</gene>
<proteinExistence type="predicted"/>
<evidence type="ECO:0000313" key="1">
    <source>
        <dbReference type="EMBL" id="AAC07488.1"/>
    </source>
</evidence>
<dbReference type="STRING" id="224324.aq_1574"/>
<keyword evidence="2" id="KW-1185">Reference proteome</keyword>